<keyword evidence="2" id="KW-0479">Metal-binding</keyword>
<proteinExistence type="predicted"/>
<keyword evidence="9" id="KW-0812">Transmembrane</keyword>
<dbReference type="FunFam" id="3.30.160.60:FF:000159">
    <property type="entry name" value="Mds1 and evi1 complex locus protein"/>
    <property type="match status" value="1"/>
</dbReference>
<dbReference type="Proteomes" id="UP000494165">
    <property type="component" value="Unassembled WGS sequence"/>
</dbReference>
<dbReference type="PROSITE" id="PS00028">
    <property type="entry name" value="ZINC_FINGER_C2H2_1"/>
    <property type="match status" value="3"/>
</dbReference>
<dbReference type="OrthoDB" id="9368434at2759"/>
<keyword evidence="13" id="KW-1185">Reference proteome</keyword>
<keyword evidence="9" id="KW-0472">Membrane</keyword>
<evidence type="ECO:0000256" key="10">
    <source>
        <dbReference type="SAM" id="SignalP"/>
    </source>
</evidence>
<evidence type="ECO:0000256" key="7">
    <source>
        <dbReference type="PROSITE-ProRule" id="PRU00042"/>
    </source>
</evidence>
<feature type="signal peptide" evidence="10">
    <location>
        <begin position="1"/>
        <end position="17"/>
    </location>
</feature>
<evidence type="ECO:0000256" key="9">
    <source>
        <dbReference type="SAM" id="Phobius"/>
    </source>
</evidence>
<feature type="domain" description="C2H2-type" evidence="11">
    <location>
        <begin position="730"/>
        <end position="757"/>
    </location>
</feature>
<evidence type="ECO:0000256" key="8">
    <source>
        <dbReference type="SAM" id="MobiDB-lite"/>
    </source>
</evidence>
<dbReference type="Pfam" id="PF00096">
    <property type="entry name" value="zf-C2H2"/>
    <property type="match status" value="3"/>
</dbReference>
<feature type="compositionally biased region" description="Low complexity" evidence="8">
    <location>
        <begin position="800"/>
        <end position="816"/>
    </location>
</feature>
<keyword evidence="9" id="KW-1133">Transmembrane helix</keyword>
<evidence type="ECO:0000256" key="2">
    <source>
        <dbReference type="ARBA" id="ARBA00022723"/>
    </source>
</evidence>
<dbReference type="EMBL" id="CADEPI010000099">
    <property type="protein sequence ID" value="CAB3374473.1"/>
    <property type="molecule type" value="Genomic_DNA"/>
</dbReference>
<feature type="compositionally biased region" description="Pro residues" evidence="8">
    <location>
        <begin position="592"/>
        <end position="602"/>
    </location>
</feature>
<dbReference type="Gene3D" id="3.30.160.60">
    <property type="entry name" value="Classic Zinc Finger"/>
    <property type="match status" value="3"/>
</dbReference>
<dbReference type="InterPro" id="IPR036236">
    <property type="entry name" value="Znf_C2H2_sf"/>
</dbReference>
<keyword evidence="6" id="KW-0539">Nucleus</keyword>
<feature type="chain" id="PRO_5035927922" description="C2H2-type domain-containing protein" evidence="10">
    <location>
        <begin position="18"/>
        <end position="816"/>
    </location>
</feature>
<gene>
    <name evidence="12" type="ORF">CLODIP_2_CD13115</name>
</gene>
<keyword evidence="4 7" id="KW-0863">Zinc-finger</keyword>
<dbReference type="PROSITE" id="PS50157">
    <property type="entry name" value="ZINC_FINGER_C2H2_2"/>
    <property type="match status" value="3"/>
</dbReference>
<dbReference type="PANTHER" id="PTHR24394:SF29">
    <property type="entry name" value="MYONEURIN"/>
    <property type="match status" value="1"/>
</dbReference>
<evidence type="ECO:0000259" key="11">
    <source>
        <dbReference type="PROSITE" id="PS50157"/>
    </source>
</evidence>
<dbReference type="FunFam" id="3.30.160.60:FF:000929">
    <property type="entry name" value="Uncharacterized protein, isoform B"/>
    <property type="match status" value="1"/>
</dbReference>
<sequence>MWTRSFVVLCVVAGATSVVVQKKDKEPQSTGNEPRVAQLQFPEEHVRLQHVHLPQPLHQHLHHQMHANPVIAVGGAGSHGAHEATMGHHHPHPHPHPQGHGVAYQYVPIQYVPVAHAQAPPAPENVEHYSQPENQAHHAHPPAVKYETQFLPSHGLPHHEAGAAGLIAGGSPHHVHFPEVHEPHIHPHPHPHPHPHGLVPTRDQNLKRVLVPLAGIALLGAAAALATNPILLQLGVVSGRRRREAPAFDLKDVAALEDLGPRADEISPFRKESNGSSRMQEIAILQEFLKEQHKLPQRSNGGEALLASIFTCSGLADPKNLGCLQRIACEAYDPATELPDLEMKVLRIVVRQLVTHPAIPKVLSKKVALAASTGRKGQCELTYSQSVLQWPSRSSPAKCPTDPDDTPARLARPLASRGRPGLQMSVVGASLPWYCFYPRAPLHQPPSSPPPAPGRRHVVVSMREKDSSPRKMIGRYSSRADGGSPKQAAVYPIESARHRVEPADVDEPFDLSSRQVTASPPAAPPQQAGGDHSRDEQPLDLRMEHKKTRRDENRNLVLRTPSPPQPPPLAALYPIVLEAMQPHRFRPYAAPFLPPPPQPCPQPKVLDNNNSPSAANHNVPPPPNGVPGTKPRDRYACKFCGKVSYSLLFRNFQPRPNPISGLFTNSQNVLLTCFLGFCFQVFPRSANLTRHLRTHTGEQPYKCKYCERSFSISSNLQRHVRNIHNKEKPFKCPLCERCFGQQTNLDRHLKKHDADGPTILDPRGPSGMVGAPRAPHDAYFDEIRSFMGKVGARRRRFSDASSAASSPASASPPLHE</sequence>
<feature type="region of interest" description="Disordered" evidence="8">
    <location>
        <begin position="791"/>
        <end position="816"/>
    </location>
</feature>
<evidence type="ECO:0000256" key="1">
    <source>
        <dbReference type="ARBA" id="ARBA00004123"/>
    </source>
</evidence>
<reference evidence="12 13" key="1">
    <citation type="submission" date="2020-04" db="EMBL/GenBank/DDBJ databases">
        <authorList>
            <person name="Alioto T."/>
            <person name="Alioto T."/>
            <person name="Gomez Garrido J."/>
        </authorList>
    </citation>
    <scope>NUCLEOTIDE SEQUENCE [LARGE SCALE GENOMIC DNA]</scope>
</reference>
<keyword evidence="3" id="KW-0677">Repeat</keyword>
<feature type="transmembrane region" description="Helical" evidence="9">
    <location>
        <begin position="209"/>
        <end position="232"/>
    </location>
</feature>
<feature type="domain" description="C2H2-type" evidence="11">
    <location>
        <begin position="671"/>
        <end position="700"/>
    </location>
</feature>
<evidence type="ECO:0000256" key="3">
    <source>
        <dbReference type="ARBA" id="ARBA00022737"/>
    </source>
</evidence>
<feature type="compositionally biased region" description="Basic and acidic residues" evidence="8">
    <location>
        <begin position="531"/>
        <end position="554"/>
    </location>
</feature>
<dbReference type="InterPro" id="IPR013087">
    <property type="entry name" value="Znf_C2H2_type"/>
</dbReference>
<dbReference type="PANTHER" id="PTHR24394">
    <property type="entry name" value="ZINC FINGER PROTEIN"/>
    <property type="match status" value="1"/>
</dbReference>
<evidence type="ECO:0000256" key="4">
    <source>
        <dbReference type="ARBA" id="ARBA00022771"/>
    </source>
</evidence>
<dbReference type="AlphaFoldDB" id="A0A8S1CZ53"/>
<evidence type="ECO:0000313" key="13">
    <source>
        <dbReference type="Proteomes" id="UP000494165"/>
    </source>
</evidence>
<feature type="compositionally biased region" description="Low complexity" evidence="8">
    <location>
        <begin position="608"/>
        <end position="618"/>
    </location>
</feature>
<dbReference type="GO" id="GO:0005634">
    <property type="term" value="C:nucleus"/>
    <property type="evidence" value="ECO:0007669"/>
    <property type="project" value="UniProtKB-SubCell"/>
</dbReference>
<accession>A0A8S1CZ53</accession>
<comment type="caution">
    <text evidence="12">The sequence shown here is derived from an EMBL/GenBank/DDBJ whole genome shotgun (WGS) entry which is preliminary data.</text>
</comment>
<dbReference type="GO" id="GO:0008270">
    <property type="term" value="F:zinc ion binding"/>
    <property type="evidence" value="ECO:0007669"/>
    <property type="project" value="UniProtKB-KW"/>
</dbReference>
<keyword evidence="10" id="KW-0732">Signal</keyword>
<protein>
    <recommendedName>
        <fullName evidence="11">C2H2-type domain-containing protein</fullName>
    </recommendedName>
</protein>
<evidence type="ECO:0000313" key="12">
    <source>
        <dbReference type="EMBL" id="CAB3374473.1"/>
    </source>
</evidence>
<organism evidence="12 13">
    <name type="scientific">Cloeon dipterum</name>
    <dbReference type="NCBI Taxonomy" id="197152"/>
    <lineage>
        <taxon>Eukaryota</taxon>
        <taxon>Metazoa</taxon>
        <taxon>Ecdysozoa</taxon>
        <taxon>Arthropoda</taxon>
        <taxon>Hexapoda</taxon>
        <taxon>Insecta</taxon>
        <taxon>Pterygota</taxon>
        <taxon>Palaeoptera</taxon>
        <taxon>Ephemeroptera</taxon>
        <taxon>Pisciforma</taxon>
        <taxon>Baetidae</taxon>
        <taxon>Cloeon</taxon>
    </lineage>
</organism>
<dbReference type="SMART" id="SM00355">
    <property type="entry name" value="ZnF_C2H2"/>
    <property type="match status" value="3"/>
</dbReference>
<evidence type="ECO:0000256" key="5">
    <source>
        <dbReference type="ARBA" id="ARBA00022833"/>
    </source>
</evidence>
<feature type="domain" description="C2H2-type" evidence="11">
    <location>
        <begin position="701"/>
        <end position="729"/>
    </location>
</feature>
<name>A0A8S1CZ53_9INSE</name>
<dbReference type="SUPFAM" id="SSF57667">
    <property type="entry name" value="beta-beta-alpha zinc fingers"/>
    <property type="match status" value="1"/>
</dbReference>
<feature type="region of interest" description="Disordered" evidence="8">
    <location>
        <begin position="588"/>
        <end position="628"/>
    </location>
</feature>
<evidence type="ECO:0000256" key="6">
    <source>
        <dbReference type="ARBA" id="ARBA00023242"/>
    </source>
</evidence>
<dbReference type="GO" id="GO:0000981">
    <property type="term" value="F:DNA-binding transcription factor activity, RNA polymerase II-specific"/>
    <property type="evidence" value="ECO:0007669"/>
    <property type="project" value="TreeGrafter"/>
</dbReference>
<feature type="compositionally biased region" description="Pro residues" evidence="8">
    <location>
        <begin position="443"/>
        <end position="453"/>
    </location>
</feature>
<feature type="region of interest" description="Disordered" evidence="8">
    <location>
        <begin position="512"/>
        <end position="569"/>
    </location>
</feature>
<keyword evidence="5" id="KW-0862">Zinc</keyword>
<feature type="region of interest" description="Disordered" evidence="8">
    <location>
        <begin position="443"/>
        <end position="487"/>
    </location>
</feature>
<comment type="subcellular location">
    <subcellularLocation>
        <location evidence="1">Nucleus</location>
    </subcellularLocation>
</comment>